<proteinExistence type="predicted"/>
<feature type="non-terminal residue" evidence="1">
    <location>
        <position position="1"/>
    </location>
</feature>
<organism evidence="1">
    <name type="scientific">Brassica napus</name>
    <name type="common">Rape</name>
    <dbReference type="NCBI Taxonomy" id="3708"/>
    <lineage>
        <taxon>Eukaryota</taxon>
        <taxon>Viridiplantae</taxon>
        <taxon>Streptophyta</taxon>
        <taxon>Embryophyta</taxon>
        <taxon>Tracheophyta</taxon>
        <taxon>Spermatophyta</taxon>
        <taxon>Magnoliopsida</taxon>
        <taxon>eudicotyledons</taxon>
        <taxon>Gunneridae</taxon>
        <taxon>Pentapetalae</taxon>
        <taxon>rosids</taxon>
        <taxon>malvids</taxon>
        <taxon>Brassicales</taxon>
        <taxon>Brassicaceae</taxon>
        <taxon>Brassiceae</taxon>
        <taxon>Brassica</taxon>
    </lineage>
</organism>
<protein>
    <submittedName>
        <fullName evidence="1">(rape) hypothetical protein</fullName>
    </submittedName>
</protein>
<evidence type="ECO:0000313" key="1">
    <source>
        <dbReference type="EMBL" id="CAF2269194.1"/>
    </source>
</evidence>
<name>A0A817AKB5_BRANA</name>
<accession>A0A817AKB5</accession>
<dbReference type="EMBL" id="HG994358">
    <property type="protein sequence ID" value="CAF2269194.1"/>
    <property type="molecule type" value="Genomic_DNA"/>
</dbReference>
<reference evidence="1" key="1">
    <citation type="submission" date="2021-01" db="EMBL/GenBank/DDBJ databases">
        <authorList>
            <consortium name="Genoscope - CEA"/>
            <person name="William W."/>
        </authorList>
    </citation>
    <scope>NUCLEOTIDE SEQUENCE</scope>
</reference>
<sequence length="67" mass="7369">TTNLKNLPEESLCRSSFASARLTISSSKTLRIHLFISIKNHLSSFNASLISSSESLAIRSWLCSTIV</sequence>
<gene>
    <name evidence="1" type="ORF">DARMORV10_A04P08000.1</name>
</gene>
<dbReference type="AlphaFoldDB" id="A0A817AKB5"/>
<dbReference type="Proteomes" id="UP001295469">
    <property type="component" value="Chromosome A04"/>
</dbReference>